<evidence type="ECO:0000313" key="2">
    <source>
        <dbReference type="Proteomes" id="UP000070328"/>
    </source>
</evidence>
<evidence type="ECO:0000313" key="1">
    <source>
        <dbReference type="EMBL" id="KXH53557.1"/>
    </source>
</evidence>
<name>A0A135TZJ5_9PEZI</name>
<reference evidence="1 2" key="1">
    <citation type="submission" date="2014-02" db="EMBL/GenBank/DDBJ databases">
        <title>The genome sequence of Colletotrichum simmondsii CBS122122.</title>
        <authorList>
            <person name="Baroncelli R."/>
            <person name="Thon M.R."/>
        </authorList>
    </citation>
    <scope>NUCLEOTIDE SEQUENCE [LARGE SCALE GENOMIC DNA]</scope>
    <source>
        <strain evidence="1 2">CBS122122</strain>
    </source>
</reference>
<sequence length="162" mass="17837">MFPLQSLTWKVAWSKGIGSSAILAGITENHRRRNFAMAQAPAVPALPRAIRTGLYGYCGDEIARHVCTTYARMQDTAPHSPFIAALLLIEQTTFTTKVHVVDLQTTQTGFSAALDEATHRKLAHTLQGQDMISMRIPVLDEGKGYNKKEKTRDAAIIDSRLG</sequence>
<dbReference type="AlphaFoldDB" id="A0A135TZJ5"/>
<gene>
    <name evidence="1" type="ORF">CSIM01_08827</name>
</gene>
<proteinExistence type="predicted"/>
<keyword evidence="2" id="KW-1185">Reference proteome</keyword>
<dbReference type="EMBL" id="JFBX01000011">
    <property type="protein sequence ID" value="KXH53557.1"/>
    <property type="molecule type" value="Genomic_DNA"/>
</dbReference>
<comment type="caution">
    <text evidence="1">The sequence shown here is derived from an EMBL/GenBank/DDBJ whole genome shotgun (WGS) entry which is preliminary data.</text>
</comment>
<dbReference type="Proteomes" id="UP000070328">
    <property type="component" value="Unassembled WGS sequence"/>
</dbReference>
<organism evidence="1 2">
    <name type="scientific">Colletotrichum simmondsii</name>
    <dbReference type="NCBI Taxonomy" id="703756"/>
    <lineage>
        <taxon>Eukaryota</taxon>
        <taxon>Fungi</taxon>
        <taxon>Dikarya</taxon>
        <taxon>Ascomycota</taxon>
        <taxon>Pezizomycotina</taxon>
        <taxon>Sordariomycetes</taxon>
        <taxon>Hypocreomycetidae</taxon>
        <taxon>Glomerellales</taxon>
        <taxon>Glomerellaceae</taxon>
        <taxon>Colletotrichum</taxon>
        <taxon>Colletotrichum acutatum species complex</taxon>
    </lineage>
</organism>
<accession>A0A135TZJ5</accession>
<protein>
    <submittedName>
        <fullName evidence="1">Uncharacterized protein</fullName>
    </submittedName>
</protein>